<feature type="coiled-coil region" evidence="1">
    <location>
        <begin position="59"/>
        <end position="94"/>
    </location>
</feature>
<feature type="region of interest" description="Disordered" evidence="2">
    <location>
        <begin position="103"/>
        <end position="151"/>
    </location>
</feature>
<dbReference type="AlphaFoldDB" id="A0A4Z1IHM8"/>
<name>A0A4Z1IHM8_9HELO</name>
<sequence length="164" mass="18264">MCKTVIIRGPCWCNGNNGKNINLDEDVRKCLNVLSGGSHDEYELLYKDIEFVKSKCVKCPHLEAEADRLETEARESQRIEVERVEAQRVAEERAAQVAAQGGYEGGYQADNQGGYEGGYQADNQGGYQGGNQGSYQEANRGGHRRVHGGRDRWLVSGIREVTKR</sequence>
<keyword evidence="1" id="KW-0175">Coiled coil</keyword>
<keyword evidence="4" id="KW-1185">Reference proteome</keyword>
<dbReference type="Proteomes" id="UP000297527">
    <property type="component" value="Unassembled WGS sequence"/>
</dbReference>
<evidence type="ECO:0000256" key="2">
    <source>
        <dbReference type="SAM" id="MobiDB-lite"/>
    </source>
</evidence>
<comment type="caution">
    <text evidence="3">The sequence shown here is derived from an EMBL/GenBank/DDBJ whole genome shotgun (WGS) entry which is preliminary data.</text>
</comment>
<evidence type="ECO:0000313" key="4">
    <source>
        <dbReference type="Proteomes" id="UP000297527"/>
    </source>
</evidence>
<gene>
    <name evidence="3" type="ORF">BCON_0031g00470</name>
</gene>
<proteinExistence type="predicted"/>
<dbReference type="OrthoDB" id="3560117at2759"/>
<accession>A0A4Z1IHM8</accession>
<dbReference type="EMBL" id="PQXN01000031">
    <property type="protein sequence ID" value="TGO60968.1"/>
    <property type="molecule type" value="Genomic_DNA"/>
</dbReference>
<reference evidence="3 4" key="1">
    <citation type="submission" date="2017-12" db="EMBL/GenBank/DDBJ databases">
        <title>Comparative genomics of Botrytis spp.</title>
        <authorList>
            <person name="Valero-Jimenez C.A."/>
            <person name="Tapia P."/>
            <person name="Veloso J."/>
            <person name="Silva-Moreno E."/>
            <person name="Staats M."/>
            <person name="Valdes J.H."/>
            <person name="Van Kan J.A.L."/>
        </authorList>
    </citation>
    <scope>NUCLEOTIDE SEQUENCE [LARGE SCALE GENOMIC DNA]</scope>
    <source>
        <strain evidence="3 4">MUCL11595</strain>
    </source>
</reference>
<evidence type="ECO:0000256" key="1">
    <source>
        <dbReference type="SAM" id="Coils"/>
    </source>
</evidence>
<evidence type="ECO:0000313" key="3">
    <source>
        <dbReference type="EMBL" id="TGO60968.1"/>
    </source>
</evidence>
<organism evidence="3 4">
    <name type="scientific">Botryotinia convoluta</name>
    <dbReference type="NCBI Taxonomy" id="54673"/>
    <lineage>
        <taxon>Eukaryota</taxon>
        <taxon>Fungi</taxon>
        <taxon>Dikarya</taxon>
        <taxon>Ascomycota</taxon>
        <taxon>Pezizomycotina</taxon>
        <taxon>Leotiomycetes</taxon>
        <taxon>Helotiales</taxon>
        <taxon>Sclerotiniaceae</taxon>
        <taxon>Botryotinia</taxon>
    </lineage>
</organism>
<protein>
    <submittedName>
        <fullName evidence="3">Uncharacterized protein</fullName>
    </submittedName>
</protein>